<protein>
    <recommendedName>
        <fullName evidence="1">DUF4159 domain-containing protein</fullName>
    </recommendedName>
</protein>
<accession>Q095I2</accession>
<dbReference type="AlphaFoldDB" id="Q095I2"/>
<evidence type="ECO:0000313" key="2">
    <source>
        <dbReference type="EMBL" id="EAU67399.1"/>
    </source>
</evidence>
<dbReference type="Pfam" id="PF13709">
    <property type="entry name" value="DUF4159"/>
    <property type="match status" value="1"/>
</dbReference>
<sequence length="271" mass="30025">MGGLYSGECKHASTVYRGPMTARRVTRRNLLLGTAALGTLLARRASAFGEKSRFIPAVARHGGTWDTRLSGLRRIAWELQRRTSVEVLPEARPFELSSPELFEYPFLYFGGEGSFPPLKSAEVENLRRYLTFGGFMLADANDGSDGDGFDASFRRELARILPQSPLTDVPSAHVVFKSFFLLDAAPGRFLNKPQMMAATLGKRAAVMYSQNDLAGAWSRGEGGDYEFDVTPGGEPQRELAIRVGINLLMYALCLDYKDDAVHLPIILNKRR</sequence>
<evidence type="ECO:0000313" key="3">
    <source>
        <dbReference type="Proteomes" id="UP000032702"/>
    </source>
</evidence>
<dbReference type="Gene3D" id="3.40.50.12140">
    <property type="entry name" value="Domain of unknown function DUF4159"/>
    <property type="match status" value="1"/>
</dbReference>
<reference evidence="2 3" key="1">
    <citation type="submission" date="2006-04" db="EMBL/GenBank/DDBJ databases">
        <authorList>
            <person name="Nierman W.C."/>
        </authorList>
    </citation>
    <scope>NUCLEOTIDE SEQUENCE [LARGE SCALE GENOMIC DNA]</scope>
    <source>
        <strain evidence="2 3">DW4/3-1</strain>
    </source>
</reference>
<dbReference type="EMBL" id="AAMD01000034">
    <property type="protein sequence ID" value="EAU67399.1"/>
    <property type="molecule type" value="Genomic_DNA"/>
</dbReference>
<dbReference type="Proteomes" id="UP000032702">
    <property type="component" value="Unassembled WGS sequence"/>
</dbReference>
<gene>
    <name evidence="2" type="ORF">STIAU_7910</name>
</gene>
<comment type="caution">
    <text evidence="2">The sequence shown here is derived from an EMBL/GenBank/DDBJ whole genome shotgun (WGS) entry which is preliminary data.</text>
</comment>
<evidence type="ECO:0000259" key="1">
    <source>
        <dbReference type="Pfam" id="PF13709"/>
    </source>
</evidence>
<name>Q095I2_STIAD</name>
<organism evidence="2 3">
    <name type="scientific">Stigmatella aurantiaca (strain DW4/3-1)</name>
    <dbReference type="NCBI Taxonomy" id="378806"/>
    <lineage>
        <taxon>Bacteria</taxon>
        <taxon>Pseudomonadati</taxon>
        <taxon>Myxococcota</taxon>
        <taxon>Myxococcia</taxon>
        <taxon>Myxococcales</taxon>
        <taxon>Cystobacterineae</taxon>
        <taxon>Archangiaceae</taxon>
        <taxon>Stigmatella</taxon>
    </lineage>
</organism>
<dbReference type="InterPro" id="IPR025297">
    <property type="entry name" value="DUF4159"/>
</dbReference>
<proteinExistence type="predicted"/>
<feature type="domain" description="DUF4159" evidence="1">
    <location>
        <begin position="60"/>
        <end position="252"/>
    </location>
</feature>